<evidence type="ECO:0000256" key="2">
    <source>
        <dbReference type="ARBA" id="ARBA00004941"/>
    </source>
</evidence>
<dbReference type="InterPro" id="IPR022761">
    <property type="entry name" value="Fumarate_lyase_N"/>
</dbReference>
<proteinExistence type="predicted"/>
<comment type="catalytic activity">
    <reaction evidence="1">
        <text>2-(N(omega)-L-arginino)succinate = fumarate + L-arginine</text>
        <dbReference type="Rhea" id="RHEA:24020"/>
        <dbReference type="ChEBI" id="CHEBI:29806"/>
        <dbReference type="ChEBI" id="CHEBI:32682"/>
        <dbReference type="ChEBI" id="CHEBI:57472"/>
        <dbReference type="EC" id="4.3.2.1"/>
    </reaction>
</comment>
<dbReference type="Gene3D" id="1.10.275.10">
    <property type="entry name" value="Fumarase/aspartase (N-terminal domain)"/>
    <property type="match status" value="1"/>
</dbReference>
<dbReference type="Proteomes" id="UP000193207">
    <property type="component" value="Unassembled WGS sequence"/>
</dbReference>
<dbReference type="AlphaFoldDB" id="A0A1X6ZHZ4"/>
<dbReference type="InterPro" id="IPR000362">
    <property type="entry name" value="Fumarate_lyase_fam"/>
</dbReference>
<dbReference type="GO" id="GO:0004056">
    <property type="term" value="F:argininosuccinate lyase activity"/>
    <property type="evidence" value="ECO:0007669"/>
    <property type="project" value="UniProtKB-UniRule"/>
</dbReference>
<gene>
    <name evidence="9" type="primary">argH1_1</name>
    <name evidence="9" type="ORF">ROH8110_02886</name>
</gene>
<dbReference type="PRINTS" id="PR00145">
    <property type="entry name" value="ARGSUCLYASE"/>
</dbReference>
<keyword evidence="4" id="KW-0055">Arginine biosynthesis</keyword>
<evidence type="ECO:0000313" key="9">
    <source>
        <dbReference type="EMBL" id="SLN52048.1"/>
    </source>
</evidence>
<feature type="domain" description="Fumarate lyase N-terminal" evidence="7">
    <location>
        <begin position="101"/>
        <end position="308"/>
    </location>
</feature>
<dbReference type="OrthoDB" id="9769623at2"/>
<evidence type="ECO:0000256" key="5">
    <source>
        <dbReference type="ARBA" id="ARBA00023239"/>
    </source>
</evidence>
<dbReference type="InterPro" id="IPR024083">
    <property type="entry name" value="Fumarase/histidase_N"/>
</dbReference>
<evidence type="ECO:0000259" key="7">
    <source>
        <dbReference type="Pfam" id="PF00206"/>
    </source>
</evidence>
<dbReference type="UniPathway" id="UPA00068">
    <property type="reaction ID" value="UER00114"/>
</dbReference>
<dbReference type="Pfam" id="PF00206">
    <property type="entry name" value="Lyase_1"/>
    <property type="match status" value="1"/>
</dbReference>
<organism evidence="9 10">
    <name type="scientific">Roseovarius halotolerans</name>
    <dbReference type="NCBI Taxonomy" id="505353"/>
    <lineage>
        <taxon>Bacteria</taxon>
        <taxon>Pseudomonadati</taxon>
        <taxon>Pseudomonadota</taxon>
        <taxon>Alphaproteobacteria</taxon>
        <taxon>Rhodobacterales</taxon>
        <taxon>Roseobacteraceae</taxon>
        <taxon>Roseovarius</taxon>
    </lineage>
</organism>
<dbReference type="PRINTS" id="PR00149">
    <property type="entry name" value="FUMRATELYASE"/>
</dbReference>
<evidence type="ECO:0000256" key="6">
    <source>
        <dbReference type="NCBIfam" id="TIGR00838"/>
    </source>
</evidence>
<keyword evidence="4" id="KW-0028">Amino-acid biosynthesis</keyword>
<dbReference type="PANTHER" id="PTHR43814">
    <property type="entry name" value="ARGININOSUCCINATE LYASE"/>
    <property type="match status" value="1"/>
</dbReference>
<comment type="pathway">
    <text evidence="2">Amino-acid biosynthesis; L-arginine biosynthesis; L-arginine from L-ornithine and carbamoyl phosphate: step 3/3.</text>
</comment>
<accession>A0A1X6ZHZ4</accession>
<dbReference type="EMBL" id="FWFU01000003">
    <property type="protein sequence ID" value="SLN52048.1"/>
    <property type="molecule type" value="Genomic_DNA"/>
</dbReference>
<sequence>MMSVQPDHPEAAAPAQSKVSGFLNEPLAKEVIEGINAPGLVRGFPASLPWFTRINRAHLVMLAEQGLIEPDVAGRLLGHIAQLDAEGPDAFTLDPEREDPWFNYEAELTNRAGPEAGRLHMARSRNDLKSTQDRMRTRKLAESLLRECLSLRKALIARVEDEIATIMPGYTHLQHAQPITFGWYLLGLENALTRDAGRLEDALMRMDECPLGAGALAGTRFDIDRERVAELLGFSKAQPHSLDAVGNRDAMIELATAATQLSMTIGRMCQDFYLWATFEFGMLEFPDRVAITSSIMPQKKNLAVLEHLKARPAAMVGALTTAVAACRAVPFGHSQEVGFESGRWLWGAVEELAEMLPAARVVIECAKPRRDRMAELAGANFATATTLADLLSTRFGLPFREAHHITGRYVRLVLDGATPQAAIESAYMEQTGEALAEAQALLDEALDPASVLDATTGCGPSRKESTSLLAEARLRLAKAEAGLARHCQRQEAAEDLLAKACARYESVARSGSPA</sequence>
<evidence type="ECO:0000313" key="10">
    <source>
        <dbReference type="Proteomes" id="UP000193207"/>
    </source>
</evidence>
<dbReference type="Pfam" id="PF14698">
    <property type="entry name" value="ASL_C2"/>
    <property type="match status" value="1"/>
</dbReference>
<keyword evidence="10" id="KW-1185">Reference proteome</keyword>
<evidence type="ECO:0000256" key="4">
    <source>
        <dbReference type="ARBA" id="ARBA00022571"/>
    </source>
</evidence>
<evidence type="ECO:0000256" key="3">
    <source>
        <dbReference type="ARBA" id="ARBA00012338"/>
    </source>
</evidence>
<reference evidence="9 10" key="1">
    <citation type="submission" date="2017-03" db="EMBL/GenBank/DDBJ databases">
        <authorList>
            <person name="Afonso C.L."/>
            <person name="Miller P.J."/>
            <person name="Scott M.A."/>
            <person name="Spackman E."/>
            <person name="Goraichik I."/>
            <person name="Dimitrov K.M."/>
            <person name="Suarez D.L."/>
            <person name="Swayne D.E."/>
        </authorList>
    </citation>
    <scope>NUCLEOTIDE SEQUENCE [LARGE SCALE GENOMIC DNA]</scope>
    <source>
        <strain evidence="9 10">CECT 8110</strain>
    </source>
</reference>
<dbReference type="SUPFAM" id="SSF48557">
    <property type="entry name" value="L-aspartase-like"/>
    <property type="match status" value="1"/>
</dbReference>
<dbReference type="EC" id="4.3.2.1" evidence="3 6"/>
<protein>
    <recommendedName>
        <fullName evidence="3 6">Argininosuccinate lyase</fullName>
        <ecNumber evidence="3 6">4.3.2.1</ecNumber>
    </recommendedName>
</protein>
<dbReference type="GO" id="GO:0005829">
    <property type="term" value="C:cytosol"/>
    <property type="evidence" value="ECO:0007669"/>
    <property type="project" value="TreeGrafter"/>
</dbReference>
<dbReference type="CDD" id="cd01359">
    <property type="entry name" value="Argininosuccinate_lyase"/>
    <property type="match status" value="1"/>
</dbReference>
<feature type="domain" description="Argininosuccinate lyase C-terminal" evidence="8">
    <location>
        <begin position="381"/>
        <end position="451"/>
    </location>
</feature>
<dbReference type="InterPro" id="IPR009049">
    <property type="entry name" value="Argininosuccinate_lyase"/>
</dbReference>
<name>A0A1X6ZHZ4_9RHOB</name>
<dbReference type="NCBIfam" id="TIGR00838">
    <property type="entry name" value="argH"/>
    <property type="match status" value="1"/>
</dbReference>
<keyword evidence="5 9" id="KW-0456">Lyase</keyword>
<dbReference type="InterPro" id="IPR029419">
    <property type="entry name" value="Arg_succ_lyase_C"/>
</dbReference>
<dbReference type="PANTHER" id="PTHR43814:SF1">
    <property type="entry name" value="ARGININOSUCCINATE LYASE"/>
    <property type="match status" value="1"/>
</dbReference>
<dbReference type="GO" id="GO:0042450">
    <property type="term" value="P:L-arginine biosynthetic process via ornithine"/>
    <property type="evidence" value="ECO:0007669"/>
    <property type="project" value="UniProtKB-UniRule"/>
</dbReference>
<dbReference type="Gene3D" id="1.20.200.10">
    <property type="entry name" value="Fumarase/aspartase (Central domain)"/>
    <property type="match status" value="1"/>
</dbReference>
<dbReference type="InterPro" id="IPR008948">
    <property type="entry name" value="L-Aspartase-like"/>
</dbReference>
<evidence type="ECO:0000259" key="8">
    <source>
        <dbReference type="Pfam" id="PF14698"/>
    </source>
</evidence>
<evidence type="ECO:0000256" key="1">
    <source>
        <dbReference type="ARBA" id="ARBA00000985"/>
    </source>
</evidence>
<dbReference type="Gene3D" id="1.10.40.30">
    <property type="entry name" value="Fumarase/aspartase (C-terminal domain)"/>
    <property type="match status" value="1"/>
</dbReference>